<dbReference type="PANTHER" id="PTHR38471:SF2">
    <property type="entry name" value="FOUR HELIX BUNDLE PROTEIN"/>
    <property type="match status" value="1"/>
</dbReference>
<dbReference type="Pfam" id="PF05635">
    <property type="entry name" value="23S_rRNA_IVP"/>
    <property type="match status" value="1"/>
</dbReference>
<dbReference type="InterPro" id="IPR012657">
    <property type="entry name" value="23S_rRNA-intervening_sequence"/>
</dbReference>
<dbReference type="CDD" id="cd16377">
    <property type="entry name" value="23S_rRNA_IVP_like"/>
    <property type="match status" value="1"/>
</dbReference>
<reference evidence="1 2" key="1">
    <citation type="journal article" date="2016" name="Nat. Commun.">
        <title>Thousands of microbial genomes shed light on interconnected biogeochemical processes in an aquifer system.</title>
        <authorList>
            <person name="Anantharaman K."/>
            <person name="Brown C.T."/>
            <person name="Hug L.A."/>
            <person name="Sharon I."/>
            <person name="Castelle C.J."/>
            <person name="Probst A.J."/>
            <person name="Thomas B.C."/>
            <person name="Singh A."/>
            <person name="Wilkins M.J."/>
            <person name="Karaoz U."/>
            <person name="Brodie E.L."/>
            <person name="Williams K.H."/>
            <person name="Hubbard S.S."/>
            <person name="Banfield J.F."/>
        </authorList>
    </citation>
    <scope>NUCLEOTIDE SEQUENCE [LARGE SCALE GENOMIC DNA]</scope>
</reference>
<organism evidence="1 2">
    <name type="scientific">Candidatus Curtissbacteria bacterium RIFCSPHIGHO2_02_FULL_40_16b</name>
    <dbReference type="NCBI Taxonomy" id="1797714"/>
    <lineage>
        <taxon>Bacteria</taxon>
        <taxon>Candidatus Curtissiibacteriota</taxon>
    </lineage>
</organism>
<dbReference type="Gene3D" id="1.20.1440.60">
    <property type="entry name" value="23S rRNA-intervening sequence"/>
    <property type="match status" value="1"/>
</dbReference>
<dbReference type="PANTHER" id="PTHR38471">
    <property type="entry name" value="FOUR HELIX BUNDLE PROTEIN"/>
    <property type="match status" value="1"/>
</dbReference>
<dbReference type="InterPro" id="IPR036583">
    <property type="entry name" value="23S_rRNA_IVS_sf"/>
</dbReference>
<evidence type="ECO:0000313" key="1">
    <source>
        <dbReference type="EMBL" id="OGD87481.1"/>
    </source>
</evidence>
<name>A0A1F5G6J9_9BACT</name>
<accession>A0A1F5G6J9</accession>
<evidence type="ECO:0008006" key="3">
    <source>
        <dbReference type="Google" id="ProtNLM"/>
    </source>
</evidence>
<gene>
    <name evidence="1" type="ORF">A3D04_04145</name>
</gene>
<proteinExistence type="predicted"/>
<comment type="caution">
    <text evidence="1">The sequence shown here is derived from an EMBL/GenBank/DDBJ whole genome shotgun (WGS) entry which is preliminary data.</text>
</comment>
<dbReference type="AlphaFoldDB" id="A0A1F5G6J9"/>
<sequence>MNKYHKGYRNLKAWEFSNKLAHAIYDVTEKFPKSEIFGLVSQMRRSAVSVPANIAEGYSRNGSKERRQFYRIALSSLTELEFYIDFSFERIFYSDTIYKSLSEKQVETAKVLTGLIKSVK</sequence>
<evidence type="ECO:0000313" key="2">
    <source>
        <dbReference type="Proteomes" id="UP000177369"/>
    </source>
</evidence>
<dbReference type="STRING" id="1797714.A3D04_04145"/>
<dbReference type="EMBL" id="MFBD01000047">
    <property type="protein sequence ID" value="OGD87481.1"/>
    <property type="molecule type" value="Genomic_DNA"/>
</dbReference>
<dbReference type="NCBIfam" id="TIGR02436">
    <property type="entry name" value="four helix bundle protein"/>
    <property type="match status" value="1"/>
</dbReference>
<dbReference type="SUPFAM" id="SSF158446">
    <property type="entry name" value="IVS-encoded protein-like"/>
    <property type="match status" value="1"/>
</dbReference>
<dbReference type="Proteomes" id="UP000177369">
    <property type="component" value="Unassembled WGS sequence"/>
</dbReference>
<protein>
    <recommendedName>
        <fullName evidence="3">Four helix bundle protein</fullName>
    </recommendedName>
</protein>